<name>A0A5Q2W902_9VIRU</name>
<organism evidence="1 2">
    <name type="scientific">CRESS virus sp. ctf7a5</name>
    <dbReference type="NCBI Taxonomy" id="2656684"/>
    <lineage>
        <taxon>Viruses</taxon>
        <taxon>Monodnaviria</taxon>
        <taxon>Shotokuvirae</taxon>
        <taxon>Cressdnaviricota</taxon>
        <taxon>Arfiviricetes</taxon>
        <taxon>Saturnivirales</taxon>
        <taxon>Kanorauviridae</taxon>
        <taxon>Ninurtavirus</taxon>
        <taxon>Ninurtavirus jaringis</taxon>
    </lineage>
</organism>
<reference evidence="1 2" key="1">
    <citation type="submission" date="2019-10" db="EMBL/GenBank/DDBJ databases">
        <title>Florida's Freshwater Springs.</title>
        <authorList>
            <person name="Malki K."/>
            <person name="Breitbart M."/>
        </authorList>
    </citation>
    <scope>NUCLEOTIDE SEQUENCE [LARGE SCALE GENOMIC DNA]</scope>
    <source>
        <strain evidence="1">Ctf7a5</strain>
    </source>
</reference>
<keyword evidence="2" id="KW-1185">Reference proteome</keyword>
<sequence>MEYVGGASGGVIGYISGGPWGAYSGASLGYAAGKNFTSNSQMERGRSRVRGLTPVRVRWGSTSRERKWKQHNLRAISRQSRSWSRGRELKHTRRRLGFKKRTVRGGGLRRPVVKYPKRSKVGFKRRKIRISKKFRRKVMKIVTGSKYKGFFMWNTYTNVTLATHKQTVHQAQCGFNVQDLQNPDLGKTTYPLFSPSVFSAVAETLWGSKAGPLSTATSYVTGVGNNEESNIFSFAKIPVINSWVRYCMKNNTSQVLEVKMFVCKPKVASFMYHGMNPAGQSTDLAFVYDPILDWEKAQSDLYADGVSRYDVLLQKQTLKGRLQTDGISTMDVDPRMFTWWNKKWKADVIKMKIMPGQCIEKIVKGPGDFVVDTFKLWRGALENNSSRTVENLRPAGWTFEEIQKYNRYVFWIVKPEIASVSTAVVGGVPSAIGVGRIPNPEGFTGAECFAVEQRMYYKLALPEKMGRWNEVAYQSNDIISENQMRDVFFCQYSKQDRANATGSIWQNTQTAGVDIFTQIQ</sequence>
<dbReference type="EMBL" id="MN582084">
    <property type="protein sequence ID" value="QGH72925.1"/>
    <property type="molecule type" value="Genomic_DNA"/>
</dbReference>
<dbReference type="Proteomes" id="UP000501848">
    <property type="component" value="Segment"/>
</dbReference>
<evidence type="ECO:0000313" key="1">
    <source>
        <dbReference type="EMBL" id="QGH72925.1"/>
    </source>
</evidence>
<accession>A0A5Q2W902</accession>
<protein>
    <submittedName>
        <fullName evidence="1">Putative capsid protein</fullName>
    </submittedName>
</protein>
<evidence type="ECO:0000313" key="2">
    <source>
        <dbReference type="Proteomes" id="UP000501848"/>
    </source>
</evidence>
<proteinExistence type="predicted"/>